<evidence type="ECO:0000256" key="8">
    <source>
        <dbReference type="ARBA" id="ARBA00022737"/>
    </source>
</evidence>
<feature type="region of interest" description="Disordered" evidence="17">
    <location>
        <begin position="418"/>
        <end position="454"/>
    </location>
</feature>
<evidence type="ECO:0000256" key="5">
    <source>
        <dbReference type="ARBA" id="ARBA00022530"/>
    </source>
</evidence>
<evidence type="ECO:0000256" key="15">
    <source>
        <dbReference type="ARBA" id="ARBA00042018"/>
    </source>
</evidence>
<dbReference type="GO" id="GO:0007601">
    <property type="term" value="P:visual perception"/>
    <property type="evidence" value="ECO:0007669"/>
    <property type="project" value="InterPro"/>
</dbReference>
<feature type="region of interest" description="Disordered" evidence="17">
    <location>
        <begin position="1"/>
        <end position="29"/>
    </location>
</feature>
<dbReference type="InterPro" id="IPR000082">
    <property type="entry name" value="SEA_dom"/>
</dbReference>
<keyword evidence="9" id="KW-0730">Sialic acid</keyword>
<keyword evidence="8" id="KW-0677">Repeat</keyword>
<keyword evidence="6" id="KW-0358">Heparin-binding</keyword>
<dbReference type="GO" id="GO:0001750">
    <property type="term" value="C:photoreceptor outer segment"/>
    <property type="evidence" value="ECO:0007669"/>
    <property type="project" value="UniProtKB-SubCell"/>
</dbReference>
<dbReference type="SUPFAM" id="SSF82671">
    <property type="entry name" value="SEA domain"/>
    <property type="match status" value="1"/>
</dbReference>
<keyword evidence="4" id="KW-0964">Secreted</keyword>
<evidence type="ECO:0000256" key="2">
    <source>
        <dbReference type="ARBA" id="ARBA00004504"/>
    </source>
</evidence>
<evidence type="ECO:0000256" key="13">
    <source>
        <dbReference type="ARBA" id="ARBA00023290"/>
    </source>
</evidence>
<dbReference type="GO" id="GO:0008201">
    <property type="term" value="F:heparin binding"/>
    <property type="evidence" value="ECO:0007669"/>
    <property type="project" value="UniProtKB-KW"/>
</dbReference>
<feature type="compositionally biased region" description="Basic and acidic residues" evidence="17">
    <location>
        <begin position="329"/>
        <end position="340"/>
    </location>
</feature>
<evidence type="ECO:0000256" key="1">
    <source>
        <dbReference type="ARBA" id="ARBA00004437"/>
    </source>
</evidence>
<reference evidence="19" key="1">
    <citation type="submission" date="2025-08" db="UniProtKB">
        <authorList>
            <consortium name="Ensembl"/>
        </authorList>
    </citation>
    <scope>IDENTIFICATION</scope>
</reference>
<dbReference type="PROSITE" id="PS50024">
    <property type="entry name" value="SEA"/>
    <property type="match status" value="1"/>
</dbReference>
<evidence type="ECO:0000256" key="16">
    <source>
        <dbReference type="ARBA" id="ARBA00045407"/>
    </source>
</evidence>
<dbReference type="PANTHER" id="PTHR12199:SF3">
    <property type="entry name" value="INTERPHOTORECEPTOR MATRIX PROTEOGLYCAN 1"/>
    <property type="match status" value="1"/>
</dbReference>
<keyword evidence="10" id="KW-0675">Receptor</keyword>
<feature type="region of interest" description="Disordered" evidence="17">
    <location>
        <begin position="315"/>
        <end position="384"/>
    </location>
</feature>
<feature type="region of interest" description="Disordered" evidence="17">
    <location>
        <begin position="474"/>
        <end position="544"/>
    </location>
</feature>
<evidence type="ECO:0000256" key="14">
    <source>
        <dbReference type="ARBA" id="ARBA00040753"/>
    </source>
</evidence>
<reference evidence="19" key="2">
    <citation type="submission" date="2025-09" db="UniProtKB">
        <authorList>
            <consortium name="Ensembl"/>
        </authorList>
    </citation>
    <scope>IDENTIFICATION</scope>
</reference>
<dbReference type="GO" id="GO:0005540">
    <property type="term" value="F:hyaluronic acid binding"/>
    <property type="evidence" value="ECO:0007669"/>
    <property type="project" value="UniProtKB-KW"/>
</dbReference>
<keyword evidence="12" id="KW-0966">Cell projection</keyword>
<dbReference type="Ensembl" id="ENSXCOT00000001611.1">
    <property type="protein sequence ID" value="ENSXCOP00000001586.1"/>
    <property type="gene ID" value="ENSXCOG00000001273.1"/>
</dbReference>
<keyword evidence="13" id="KW-0373">Hyaluronic acid</keyword>
<name>A0A3B5KVE6_9TELE</name>
<organism evidence="19 20">
    <name type="scientific">Xiphophorus couchianus</name>
    <name type="common">Monterrey platyfish</name>
    <dbReference type="NCBI Taxonomy" id="32473"/>
    <lineage>
        <taxon>Eukaryota</taxon>
        <taxon>Metazoa</taxon>
        <taxon>Chordata</taxon>
        <taxon>Craniata</taxon>
        <taxon>Vertebrata</taxon>
        <taxon>Euteleostomi</taxon>
        <taxon>Actinopterygii</taxon>
        <taxon>Neopterygii</taxon>
        <taxon>Teleostei</taxon>
        <taxon>Neoteleostei</taxon>
        <taxon>Acanthomorphata</taxon>
        <taxon>Ovalentaria</taxon>
        <taxon>Atherinomorphae</taxon>
        <taxon>Cyprinodontiformes</taxon>
        <taxon>Poeciliidae</taxon>
        <taxon>Poeciliinae</taxon>
        <taxon>Xiphophorus</taxon>
    </lineage>
</organism>
<dbReference type="InterPro" id="IPR036364">
    <property type="entry name" value="SEA_dom_sf"/>
</dbReference>
<keyword evidence="20" id="KW-1185">Reference proteome</keyword>
<dbReference type="GO" id="GO:0001917">
    <property type="term" value="C:photoreceptor inner segment"/>
    <property type="evidence" value="ECO:0007669"/>
    <property type="project" value="UniProtKB-SubCell"/>
</dbReference>
<dbReference type="PROSITE" id="PS01186">
    <property type="entry name" value="EGF_2"/>
    <property type="match status" value="1"/>
</dbReference>
<evidence type="ECO:0000256" key="9">
    <source>
        <dbReference type="ARBA" id="ARBA00022981"/>
    </source>
</evidence>
<evidence type="ECO:0000256" key="4">
    <source>
        <dbReference type="ARBA" id="ARBA00022525"/>
    </source>
</evidence>
<dbReference type="GO" id="GO:0033165">
    <property type="term" value="C:interphotoreceptor matrix"/>
    <property type="evidence" value="ECO:0007669"/>
    <property type="project" value="UniProtKB-SubCell"/>
</dbReference>
<dbReference type="SMART" id="SM00200">
    <property type="entry name" value="SEA"/>
    <property type="match status" value="1"/>
</dbReference>
<dbReference type="InterPro" id="IPR000742">
    <property type="entry name" value="EGF"/>
</dbReference>
<dbReference type="STRING" id="32473.ENSXCOP00000001586"/>
<evidence type="ECO:0000256" key="17">
    <source>
        <dbReference type="SAM" id="MobiDB-lite"/>
    </source>
</evidence>
<dbReference type="AlphaFoldDB" id="A0A3B5KVE6"/>
<evidence type="ECO:0000256" key="6">
    <source>
        <dbReference type="ARBA" id="ARBA00022674"/>
    </source>
</evidence>
<dbReference type="Proteomes" id="UP000261380">
    <property type="component" value="Unplaced"/>
</dbReference>
<dbReference type="PANTHER" id="PTHR12199">
    <property type="entry name" value="INTERPHOTORECEPTOR MATRIX PROTEOGLYCAN"/>
    <property type="match status" value="1"/>
</dbReference>
<keyword evidence="11" id="KW-0325">Glycoprotein</keyword>
<evidence type="ECO:0000256" key="3">
    <source>
        <dbReference type="ARBA" id="ARBA00004593"/>
    </source>
</evidence>
<dbReference type="InterPro" id="IPR039861">
    <property type="entry name" value="IMPG"/>
</dbReference>
<evidence type="ECO:0000256" key="11">
    <source>
        <dbReference type="ARBA" id="ARBA00023180"/>
    </source>
</evidence>
<keyword evidence="5" id="KW-0272">Extracellular matrix</keyword>
<evidence type="ECO:0000256" key="12">
    <source>
        <dbReference type="ARBA" id="ARBA00023273"/>
    </source>
</evidence>
<accession>A0A3B5KVE6</accession>
<proteinExistence type="predicted"/>
<feature type="domain" description="SEA" evidence="18">
    <location>
        <begin position="566"/>
        <end position="675"/>
    </location>
</feature>
<keyword evidence="7" id="KW-0732">Signal</keyword>
<comment type="function">
    <text evidence="16">Chondroitin sulfate-, heparin- and hyaluronan-binding protein. May serve to form a basic macromolecular scaffold comprising the insoluble interphotoreceptor matrix.</text>
</comment>
<evidence type="ECO:0000259" key="18">
    <source>
        <dbReference type="PROSITE" id="PS50024"/>
    </source>
</evidence>
<dbReference type="GeneTree" id="ENSGT00530000063503"/>
<comment type="subcellular location">
    <subcellularLocation>
        <location evidence="2">Cell projection</location>
        <location evidence="2">Cilium</location>
        <location evidence="2">Photoreceptor outer segment</location>
    </subcellularLocation>
    <subcellularLocation>
        <location evidence="1">Photoreceptor inner segment</location>
    </subcellularLocation>
    <subcellularLocation>
        <location evidence="3">Secreted</location>
        <location evidence="3">Extracellular space</location>
        <location evidence="3">Extracellular matrix</location>
        <location evidence="3">Interphotoreceptor matrix</location>
    </subcellularLocation>
</comment>
<evidence type="ECO:0000313" key="19">
    <source>
        <dbReference type="Ensembl" id="ENSXCOP00000001586.1"/>
    </source>
</evidence>
<feature type="compositionally biased region" description="Polar residues" evidence="17">
    <location>
        <begin position="14"/>
        <end position="27"/>
    </location>
</feature>
<protein>
    <recommendedName>
        <fullName evidence="14">Interphotoreceptor matrix proteoglycan 1</fullName>
    </recommendedName>
    <alternativeName>
        <fullName evidence="15">Sialoprotein associated with cones and rods</fullName>
    </alternativeName>
</protein>
<evidence type="ECO:0000313" key="20">
    <source>
        <dbReference type="Proteomes" id="UP000261380"/>
    </source>
</evidence>
<evidence type="ECO:0000256" key="10">
    <source>
        <dbReference type="ARBA" id="ARBA00023170"/>
    </source>
</evidence>
<dbReference type="Pfam" id="PF01390">
    <property type="entry name" value="SEA"/>
    <property type="match status" value="1"/>
</dbReference>
<sequence length="779" mass="86502">GRTSKTPTAHGEEQQSGEVKTPAQTSGEHFLHKSRRFAWEPSQHRSRRSVFLQPGVRICSQESVDEVLASHQVYYQLRVCQEAVWEAFRIFLDRIPGTWEYQAWVRSCQQEALCISDIARNFSSSEEHISLIHRVQAAAAAVTLRASRRSGTLGAFLLHEAASTGEPRSASDPELPNLVPEGPEVHLVQFSVSLLDPGYRQLLGEPDSPEYLDLATHLQDQVGPTQHRPDVVPEDTEETVFKVTEQKAPKVTEENVNMGGIADRVSEPEEAVPELDLEEVREESGHVVKLQTEDVTEIPNADFEDEKVVVASLDERPVDIAQPEPSSQPEEKTEATDESKSPGLETVSEPDKDQLDVFPDLPKGPEPEEEVIEPEPKRDSAEPAIESIKILQTLESMEELHYREDSVQVVGEDLLDGSDELNPSVEDNLPIIPGLLHPPEEKTQEEEEEMFVTHSPVSEALPAPPFAVDLVQVPTPGPTEDSGPFELTEDRTEPEPPVVPTGETANPESLTASPGGEELSEEVDQSNTPNKELVDPGSDLTSAAEEDATPLRYLTTPTMTTASNRQELVVFFSLRLTNMDFSEDLFNNTSAEYRALENTLLDLLPYLQANLTGFRNLEILNFRKGSVVVNSKMRFSRSVPYNVTEAVRCLLERFCSAARRLQIDRSSLDVEPADRADPCRFLACGASSRCVVDRRTQEARCLCEPGFLAQQNRSCRSVCELQPEFCPDRDCHVVPGRGAECRYQREPLSTPAFASASIPVSFPLFLFNISAYAGLETRT</sequence>
<evidence type="ECO:0000256" key="7">
    <source>
        <dbReference type="ARBA" id="ARBA00022729"/>
    </source>
</evidence>